<comment type="caution">
    <text evidence="2">The sequence shown here is derived from an EMBL/GenBank/DDBJ whole genome shotgun (WGS) entry which is preliminary data.</text>
</comment>
<keyword evidence="3" id="KW-1185">Reference proteome</keyword>
<sequence>MTGRFRCILWLALLGQPLLAGAQEPRSGVVTIEGARIVGDQEVPTVLYLVPWQPPAAPELAAPNPQPLAGAGDRPLDRYEFQRLVRYQAELAGEGTHAGAAPEQ</sequence>
<protein>
    <submittedName>
        <fullName evidence="2">Uncharacterized protein</fullName>
    </submittedName>
</protein>
<evidence type="ECO:0000313" key="3">
    <source>
        <dbReference type="Proteomes" id="UP000189339"/>
    </source>
</evidence>
<organism evidence="2 3">
    <name type="scientific">Marinobacter lutaoensis</name>
    <dbReference type="NCBI Taxonomy" id="135739"/>
    <lineage>
        <taxon>Bacteria</taxon>
        <taxon>Pseudomonadati</taxon>
        <taxon>Pseudomonadota</taxon>
        <taxon>Gammaproteobacteria</taxon>
        <taxon>Pseudomonadales</taxon>
        <taxon>Marinobacteraceae</taxon>
        <taxon>Marinobacter</taxon>
    </lineage>
</organism>
<dbReference type="AlphaFoldDB" id="A0A1V2DXJ3"/>
<feature type="chain" id="PRO_5012572842" evidence="1">
    <location>
        <begin position="23"/>
        <end position="104"/>
    </location>
</feature>
<name>A0A1V2DXJ3_9GAMM</name>
<evidence type="ECO:0000313" key="2">
    <source>
        <dbReference type="EMBL" id="ONF45495.1"/>
    </source>
</evidence>
<keyword evidence="1" id="KW-0732">Signal</keyword>
<proteinExistence type="predicted"/>
<dbReference type="Proteomes" id="UP000189339">
    <property type="component" value="Unassembled WGS sequence"/>
</dbReference>
<dbReference type="EMBL" id="MSCW01000001">
    <property type="protein sequence ID" value="ONF45495.1"/>
    <property type="molecule type" value="Genomic_DNA"/>
</dbReference>
<dbReference type="OrthoDB" id="5397661at2"/>
<dbReference type="STRING" id="135739.BTO32_02230"/>
<accession>A0A1V2DXJ3</accession>
<gene>
    <name evidence="2" type="ORF">BTO32_02230</name>
</gene>
<reference evidence="2 3" key="1">
    <citation type="submission" date="2016-12" db="EMBL/GenBank/DDBJ databases">
        <title>Marinobacter lutaoensis whole genome sequencing.</title>
        <authorList>
            <person name="Verma A."/>
            <person name="Krishnamurthi S."/>
        </authorList>
    </citation>
    <scope>NUCLEOTIDE SEQUENCE [LARGE SCALE GENOMIC DNA]</scope>
    <source>
        <strain evidence="2 3">T5054</strain>
    </source>
</reference>
<dbReference type="RefSeq" id="WP_076722987.1">
    <property type="nucleotide sequence ID" value="NZ_MSCW01000001.1"/>
</dbReference>
<evidence type="ECO:0000256" key="1">
    <source>
        <dbReference type="SAM" id="SignalP"/>
    </source>
</evidence>
<feature type="signal peptide" evidence="1">
    <location>
        <begin position="1"/>
        <end position="22"/>
    </location>
</feature>